<comment type="caution">
    <text evidence="10">The sequence shown here is derived from an EMBL/GenBank/DDBJ whole genome shotgun (WGS) entry which is preliminary data.</text>
</comment>
<evidence type="ECO:0000256" key="9">
    <source>
        <dbReference type="RuleBase" id="RU000461"/>
    </source>
</evidence>
<proteinExistence type="inferred from homology"/>
<gene>
    <name evidence="10" type="ORF">UCRPC4_g03710</name>
</gene>
<evidence type="ECO:0000256" key="7">
    <source>
        <dbReference type="ARBA" id="ARBA00023033"/>
    </source>
</evidence>
<evidence type="ECO:0000256" key="8">
    <source>
        <dbReference type="PIRSR" id="PIRSR602403-1"/>
    </source>
</evidence>
<keyword evidence="7 9" id="KW-0503">Monooxygenase</keyword>
<dbReference type="EMBL" id="LCWF01000085">
    <property type="protein sequence ID" value="KKY21447.1"/>
    <property type="molecule type" value="Genomic_DNA"/>
</dbReference>
<evidence type="ECO:0000256" key="4">
    <source>
        <dbReference type="ARBA" id="ARBA00022723"/>
    </source>
</evidence>
<evidence type="ECO:0000256" key="1">
    <source>
        <dbReference type="ARBA" id="ARBA00001971"/>
    </source>
</evidence>
<organism evidence="10 11">
    <name type="scientific">Phaeomoniella chlamydospora</name>
    <name type="common">Phaeoacremonium chlamydosporum</name>
    <dbReference type="NCBI Taxonomy" id="158046"/>
    <lineage>
        <taxon>Eukaryota</taxon>
        <taxon>Fungi</taxon>
        <taxon>Dikarya</taxon>
        <taxon>Ascomycota</taxon>
        <taxon>Pezizomycotina</taxon>
        <taxon>Eurotiomycetes</taxon>
        <taxon>Chaetothyriomycetidae</taxon>
        <taxon>Phaeomoniellales</taxon>
        <taxon>Phaeomoniellaceae</taxon>
        <taxon>Phaeomoniella</taxon>
    </lineage>
</organism>
<evidence type="ECO:0000256" key="3">
    <source>
        <dbReference type="ARBA" id="ARBA00022617"/>
    </source>
</evidence>
<dbReference type="GO" id="GO:0005506">
    <property type="term" value="F:iron ion binding"/>
    <property type="evidence" value="ECO:0007669"/>
    <property type="project" value="InterPro"/>
</dbReference>
<comment type="similarity">
    <text evidence="2 9">Belongs to the cytochrome P450 family.</text>
</comment>
<dbReference type="OrthoDB" id="1470350at2759"/>
<evidence type="ECO:0000256" key="6">
    <source>
        <dbReference type="ARBA" id="ARBA00023004"/>
    </source>
</evidence>
<dbReference type="InterPro" id="IPR017972">
    <property type="entry name" value="Cyt_P450_CS"/>
</dbReference>
<evidence type="ECO:0000256" key="5">
    <source>
        <dbReference type="ARBA" id="ARBA00023002"/>
    </source>
</evidence>
<dbReference type="InterPro" id="IPR047146">
    <property type="entry name" value="Cyt_P450_E_CYP52_fungi"/>
</dbReference>
<reference evidence="10 11" key="1">
    <citation type="submission" date="2015-05" db="EMBL/GenBank/DDBJ databases">
        <title>Distinctive expansion of gene families associated with plant cell wall degradation and secondary metabolism in the genomes of grapevine trunk pathogens.</title>
        <authorList>
            <person name="Lawrence D.P."/>
            <person name="Travadon R."/>
            <person name="Rolshausen P.E."/>
            <person name="Baumgartner K."/>
        </authorList>
    </citation>
    <scope>NUCLEOTIDE SEQUENCE [LARGE SCALE GENOMIC DNA]</scope>
    <source>
        <strain evidence="10">UCRPC4</strain>
    </source>
</reference>
<name>A0A0G2EF00_PHACM</name>
<dbReference type="PANTHER" id="PTHR24287">
    <property type="entry name" value="P450, PUTATIVE (EUROFUNG)-RELATED"/>
    <property type="match status" value="1"/>
</dbReference>
<reference evidence="10 11" key="2">
    <citation type="submission" date="2015-05" db="EMBL/GenBank/DDBJ databases">
        <authorList>
            <person name="Morales-Cruz A."/>
            <person name="Amrine K.C."/>
            <person name="Cantu D."/>
        </authorList>
    </citation>
    <scope>NUCLEOTIDE SEQUENCE [LARGE SCALE GENOMIC DNA]</scope>
    <source>
        <strain evidence="10">UCRPC4</strain>
    </source>
</reference>
<dbReference type="Proteomes" id="UP000053317">
    <property type="component" value="Unassembled WGS sequence"/>
</dbReference>
<dbReference type="PRINTS" id="PR00385">
    <property type="entry name" value="P450"/>
</dbReference>
<evidence type="ECO:0000313" key="10">
    <source>
        <dbReference type="EMBL" id="KKY21447.1"/>
    </source>
</evidence>
<dbReference type="InterPro" id="IPR001128">
    <property type="entry name" value="Cyt_P450"/>
</dbReference>
<keyword evidence="3 8" id="KW-0349">Heme</keyword>
<dbReference type="Gene3D" id="1.10.630.10">
    <property type="entry name" value="Cytochrome P450"/>
    <property type="match status" value="1"/>
</dbReference>
<accession>A0A0G2EF00</accession>
<evidence type="ECO:0000256" key="2">
    <source>
        <dbReference type="ARBA" id="ARBA00010617"/>
    </source>
</evidence>
<keyword evidence="6 8" id="KW-0408">Iron</keyword>
<dbReference type="SUPFAM" id="SSF48264">
    <property type="entry name" value="Cytochrome P450"/>
    <property type="match status" value="1"/>
</dbReference>
<keyword evidence="4 8" id="KW-0479">Metal-binding</keyword>
<dbReference type="PANTHER" id="PTHR24287:SF1">
    <property type="entry name" value="P450, PUTATIVE (EUROFUNG)-RELATED"/>
    <property type="match status" value="1"/>
</dbReference>
<dbReference type="GO" id="GO:0016705">
    <property type="term" value="F:oxidoreductase activity, acting on paired donors, with incorporation or reduction of molecular oxygen"/>
    <property type="evidence" value="ECO:0007669"/>
    <property type="project" value="InterPro"/>
</dbReference>
<dbReference type="Pfam" id="PF00067">
    <property type="entry name" value="p450"/>
    <property type="match status" value="1"/>
</dbReference>
<protein>
    <submittedName>
        <fullName evidence="10">Putative cytochrome p450 alkane</fullName>
    </submittedName>
</protein>
<dbReference type="GO" id="GO:0004497">
    <property type="term" value="F:monooxygenase activity"/>
    <property type="evidence" value="ECO:0007669"/>
    <property type="project" value="UniProtKB-KW"/>
</dbReference>
<sequence length="414" mass="47518">MKVLWTVEPANIDALLSSKSVDYFRSPRLLKAGTPFLGPGLGTTSDHVWARHRQTVKPILDRHHQKDIAFYDKHLDRFFNALGIDGEWTQLQDLNDLLGFFTMDTSTEYFFGANTNSFVSKKIRQDVSIWTMLWHLVTNRTTHRWSKPLDGEALLAEFGHAFDETMKYVQGRYLMGKMYWLVDSWKFRVSCWKVNAAIDYFVDRAARKIVTGVADQSSDTKRYGLLEEILKGNSGNLIDVRDQVMHILIAGRDTTQSALSWAFALLGNNPSVFLRLRNEVLEHFGPEDDPKEEITFSTLRSCKYLQYTIKEVLRLYSSVQQPRETRVDTVLPVGGGADGTNPLAIPAGTTIMAPQYVLHRRTDHWGSDSGEFRPERWETKKLKAREYLPFSAGAHSCLGRKFHLLVLRHFDFHI</sequence>
<keyword evidence="11" id="KW-1185">Reference proteome</keyword>
<dbReference type="GO" id="GO:0020037">
    <property type="term" value="F:heme binding"/>
    <property type="evidence" value="ECO:0007669"/>
    <property type="project" value="InterPro"/>
</dbReference>
<keyword evidence="5 9" id="KW-0560">Oxidoreductase</keyword>
<dbReference type="AlphaFoldDB" id="A0A0G2EF00"/>
<dbReference type="PROSITE" id="PS00086">
    <property type="entry name" value="CYTOCHROME_P450"/>
    <property type="match status" value="1"/>
</dbReference>
<comment type="cofactor">
    <cofactor evidence="1 8">
        <name>heme</name>
        <dbReference type="ChEBI" id="CHEBI:30413"/>
    </cofactor>
</comment>
<dbReference type="PRINTS" id="PR00465">
    <property type="entry name" value="EP450IV"/>
</dbReference>
<feature type="binding site" description="axial binding residue" evidence="8">
    <location>
        <position position="397"/>
    </location>
    <ligand>
        <name>heme</name>
        <dbReference type="ChEBI" id="CHEBI:30413"/>
    </ligand>
    <ligandPart>
        <name>Fe</name>
        <dbReference type="ChEBI" id="CHEBI:18248"/>
    </ligandPart>
</feature>
<dbReference type="InterPro" id="IPR002403">
    <property type="entry name" value="Cyt_P450_E_grp-IV"/>
</dbReference>
<dbReference type="InterPro" id="IPR036396">
    <property type="entry name" value="Cyt_P450_sf"/>
</dbReference>
<evidence type="ECO:0000313" key="11">
    <source>
        <dbReference type="Proteomes" id="UP000053317"/>
    </source>
</evidence>